<feature type="transmembrane region" description="Helical" evidence="8">
    <location>
        <begin position="190"/>
        <end position="209"/>
    </location>
</feature>
<dbReference type="InterPro" id="IPR000802">
    <property type="entry name" value="Arsenical_pump_ArsB"/>
</dbReference>
<comment type="similarity">
    <text evidence="2">Belongs to the CitM (TC 2.A.11) transporter family.</text>
</comment>
<evidence type="ECO:0000256" key="8">
    <source>
        <dbReference type="SAM" id="Phobius"/>
    </source>
</evidence>
<dbReference type="Proteomes" id="UP000673383">
    <property type="component" value="Unassembled WGS sequence"/>
</dbReference>
<feature type="transmembrane region" description="Helical" evidence="8">
    <location>
        <begin position="272"/>
        <end position="298"/>
    </location>
</feature>
<evidence type="ECO:0000259" key="9">
    <source>
        <dbReference type="Pfam" id="PF03600"/>
    </source>
</evidence>
<keyword evidence="5 8" id="KW-0812">Transmembrane</keyword>
<evidence type="ECO:0000313" key="11">
    <source>
        <dbReference type="Proteomes" id="UP000673383"/>
    </source>
</evidence>
<proteinExistence type="inferred from homology"/>
<sequence>MAVEHARGSPQRLFLLIYAVGILVTALLSNDATAIVLTPAVYAATRAAGAKPLPYLFACAFIANAASFVLPISNPANLVVFGERMPHLFEWLRQFALPSLAAIVVTFVVLRLTQRRALAEGIIESRVPHPKLGRGGRLTAVGIAAIGVVLLTASALDVPLGLPTFICGVVTAAAVLVLSRQSPWPVIRGISWSVLPLVAGLFVMVEALMKTGAIDQLSALLQAEIERSPTQSAWGAGIAAAVADNIANNLPVGLVASSVAANDHLPPPVLSAILIGVDLGPNLSVTGSLATILWLVVLRREKIDVSAWRFLKIGLLVTPPALLAALAVAIW</sequence>
<name>A0A8I1Y1B8_BRAEL</name>
<gene>
    <name evidence="10" type="ORF">JOH49_001010</name>
</gene>
<evidence type="ECO:0000256" key="1">
    <source>
        <dbReference type="ARBA" id="ARBA00004651"/>
    </source>
</evidence>
<dbReference type="PRINTS" id="PR00758">
    <property type="entry name" value="ARSENICPUMP"/>
</dbReference>
<evidence type="ECO:0000256" key="3">
    <source>
        <dbReference type="ARBA" id="ARBA00022448"/>
    </source>
</evidence>
<dbReference type="GO" id="GO:0015105">
    <property type="term" value="F:arsenite transmembrane transporter activity"/>
    <property type="evidence" value="ECO:0007669"/>
    <property type="project" value="InterPro"/>
</dbReference>
<feature type="transmembrane region" description="Helical" evidence="8">
    <location>
        <begin position="310"/>
        <end position="330"/>
    </location>
</feature>
<dbReference type="PANTHER" id="PTHR43302:SF5">
    <property type="entry name" value="TRANSPORTER ARSB-RELATED"/>
    <property type="match status" value="1"/>
</dbReference>
<comment type="caution">
    <text evidence="10">The sequence shown here is derived from an EMBL/GenBank/DDBJ whole genome shotgun (WGS) entry which is preliminary data.</text>
</comment>
<evidence type="ECO:0000313" key="10">
    <source>
        <dbReference type="EMBL" id="MBP1291257.1"/>
    </source>
</evidence>
<dbReference type="GO" id="GO:0005886">
    <property type="term" value="C:plasma membrane"/>
    <property type="evidence" value="ECO:0007669"/>
    <property type="project" value="UniProtKB-SubCell"/>
</dbReference>
<keyword evidence="4" id="KW-1003">Cell membrane</keyword>
<accession>A0A8I1Y1B8</accession>
<comment type="subcellular location">
    <subcellularLocation>
        <location evidence="1">Cell membrane</location>
        <topology evidence="1">Multi-pass membrane protein</topology>
    </subcellularLocation>
</comment>
<keyword evidence="7 8" id="KW-0472">Membrane</keyword>
<evidence type="ECO:0000256" key="6">
    <source>
        <dbReference type="ARBA" id="ARBA00022989"/>
    </source>
</evidence>
<feature type="transmembrane region" description="Helical" evidence="8">
    <location>
        <begin position="53"/>
        <end position="72"/>
    </location>
</feature>
<reference evidence="10" key="1">
    <citation type="submission" date="2021-02" db="EMBL/GenBank/DDBJ databases">
        <title>Genomic Encyclopedia of Type Strains, Phase IV (KMG-V): Genome sequencing to study the core and pangenomes of soil and plant-associated prokaryotes.</title>
        <authorList>
            <person name="Whitman W."/>
        </authorList>
    </citation>
    <scope>NUCLEOTIDE SEQUENCE</scope>
    <source>
        <strain evidence="10">USDA 406</strain>
    </source>
</reference>
<keyword evidence="3" id="KW-0813">Transport</keyword>
<dbReference type="EMBL" id="JAFICZ010000001">
    <property type="protein sequence ID" value="MBP1291257.1"/>
    <property type="molecule type" value="Genomic_DNA"/>
</dbReference>
<evidence type="ECO:0000256" key="5">
    <source>
        <dbReference type="ARBA" id="ARBA00022692"/>
    </source>
</evidence>
<dbReference type="AlphaFoldDB" id="A0A8I1Y1B8"/>
<feature type="transmembrane region" description="Helical" evidence="8">
    <location>
        <begin position="160"/>
        <end position="178"/>
    </location>
</feature>
<feature type="transmembrane region" description="Helical" evidence="8">
    <location>
        <begin position="92"/>
        <end position="113"/>
    </location>
</feature>
<feature type="domain" description="Citrate transporter-like" evidence="9">
    <location>
        <begin position="3"/>
        <end position="270"/>
    </location>
</feature>
<dbReference type="InterPro" id="IPR004680">
    <property type="entry name" value="Cit_transptr-like_dom"/>
</dbReference>
<feature type="transmembrane region" description="Helical" evidence="8">
    <location>
        <begin position="15"/>
        <end position="41"/>
    </location>
</feature>
<evidence type="ECO:0000256" key="7">
    <source>
        <dbReference type="ARBA" id="ARBA00023136"/>
    </source>
</evidence>
<keyword evidence="6 8" id="KW-1133">Transmembrane helix</keyword>
<evidence type="ECO:0000256" key="4">
    <source>
        <dbReference type="ARBA" id="ARBA00022475"/>
    </source>
</evidence>
<evidence type="ECO:0000256" key="2">
    <source>
        <dbReference type="ARBA" id="ARBA00009843"/>
    </source>
</evidence>
<dbReference type="Pfam" id="PF03600">
    <property type="entry name" value="CitMHS"/>
    <property type="match status" value="1"/>
</dbReference>
<dbReference type="CDD" id="cd01118">
    <property type="entry name" value="ArsB_permease"/>
    <property type="match status" value="1"/>
</dbReference>
<dbReference type="PANTHER" id="PTHR43302">
    <property type="entry name" value="TRANSPORTER ARSB-RELATED"/>
    <property type="match status" value="1"/>
</dbReference>
<protein>
    <submittedName>
        <fullName evidence="10">Arsenical pump membrane protein</fullName>
    </submittedName>
</protein>
<organism evidence="10 11">
    <name type="scientific">Bradyrhizobium elkanii</name>
    <dbReference type="NCBI Taxonomy" id="29448"/>
    <lineage>
        <taxon>Bacteria</taxon>
        <taxon>Pseudomonadati</taxon>
        <taxon>Pseudomonadota</taxon>
        <taxon>Alphaproteobacteria</taxon>
        <taxon>Hyphomicrobiales</taxon>
        <taxon>Nitrobacteraceae</taxon>
        <taxon>Bradyrhizobium</taxon>
    </lineage>
</organism>
<feature type="transmembrane region" description="Helical" evidence="8">
    <location>
        <begin position="134"/>
        <end position="154"/>
    </location>
</feature>